<sequence>MAVLSKHSYRWIIVLSFLGIIILPGMMPSPTLRNTTLGALGLICLVFQFLNMGIVTPDRSRKADIIQAWILILFTIILLIVNFMV</sequence>
<gene>
    <name evidence="2" type="ORF">EWM59_02525</name>
</gene>
<feature type="transmembrane region" description="Helical" evidence="1">
    <location>
        <begin position="35"/>
        <end position="54"/>
    </location>
</feature>
<dbReference type="EMBL" id="SEWF01000003">
    <property type="protein sequence ID" value="RYU97187.1"/>
    <property type="molecule type" value="Genomic_DNA"/>
</dbReference>
<proteinExistence type="predicted"/>
<comment type="caution">
    <text evidence="2">The sequence shown here is derived from an EMBL/GenBank/DDBJ whole genome shotgun (WGS) entry which is preliminary data.</text>
</comment>
<dbReference type="RefSeq" id="WP_130019382.1">
    <property type="nucleotide sequence ID" value="NZ_SEWF01000003.1"/>
</dbReference>
<evidence type="ECO:0000256" key="1">
    <source>
        <dbReference type="SAM" id="Phobius"/>
    </source>
</evidence>
<feature type="transmembrane region" description="Helical" evidence="1">
    <location>
        <begin position="12"/>
        <end position="29"/>
    </location>
</feature>
<dbReference type="AlphaFoldDB" id="A0A4Q5M5P9"/>
<reference evidence="2 3" key="1">
    <citation type="submission" date="2019-02" db="EMBL/GenBank/DDBJ databases">
        <title>Bacterial novel species Emticicia sp. 17J42-9 isolated from soil.</title>
        <authorList>
            <person name="Jung H.-Y."/>
        </authorList>
    </citation>
    <scope>NUCLEOTIDE SEQUENCE [LARGE SCALE GENOMIC DNA]</scope>
    <source>
        <strain evidence="2 3">17J42-9</strain>
    </source>
</reference>
<feature type="transmembrane region" description="Helical" evidence="1">
    <location>
        <begin position="66"/>
        <end position="84"/>
    </location>
</feature>
<keyword evidence="1" id="KW-1133">Transmembrane helix</keyword>
<keyword evidence="1" id="KW-0812">Transmembrane</keyword>
<dbReference type="OrthoDB" id="9878026at2"/>
<accession>A0A4Q5M5P9</accession>
<protein>
    <submittedName>
        <fullName evidence="2">Uncharacterized protein</fullName>
    </submittedName>
</protein>
<evidence type="ECO:0000313" key="3">
    <source>
        <dbReference type="Proteomes" id="UP000293162"/>
    </source>
</evidence>
<name>A0A4Q5M5P9_9BACT</name>
<keyword evidence="3" id="KW-1185">Reference proteome</keyword>
<keyword evidence="1" id="KW-0472">Membrane</keyword>
<organism evidence="2 3">
    <name type="scientific">Emticicia agri</name>
    <dbReference type="NCBI Taxonomy" id="2492393"/>
    <lineage>
        <taxon>Bacteria</taxon>
        <taxon>Pseudomonadati</taxon>
        <taxon>Bacteroidota</taxon>
        <taxon>Cytophagia</taxon>
        <taxon>Cytophagales</taxon>
        <taxon>Leadbetterellaceae</taxon>
        <taxon>Emticicia</taxon>
    </lineage>
</organism>
<dbReference type="Proteomes" id="UP000293162">
    <property type="component" value="Unassembled WGS sequence"/>
</dbReference>
<evidence type="ECO:0000313" key="2">
    <source>
        <dbReference type="EMBL" id="RYU97187.1"/>
    </source>
</evidence>